<dbReference type="Proteomes" id="UP001457282">
    <property type="component" value="Unassembled WGS sequence"/>
</dbReference>
<dbReference type="AlphaFoldDB" id="A0AAW1WJF0"/>
<sequence>MKPLLTHPLYLSLFLYQLLTLVVSSYRVYTPIDDITLACGSSSDQPTSNNNHRNWTGDINSKFSPIQAGFPSLPAKSSSACTSTQLHTKISTAPNPISLSKPVASPFSKTSTLTRRRNLMTWRPSSENSAST</sequence>
<protein>
    <submittedName>
        <fullName evidence="3">Uncharacterized protein</fullName>
    </submittedName>
</protein>
<dbReference type="EMBL" id="JBEDUW010000006">
    <property type="protein sequence ID" value="KAK9924901.1"/>
    <property type="molecule type" value="Genomic_DNA"/>
</dbReference>
<organism evidence="3 4">
    <name type="scientific">Rubus argutus</name>
    <name type="common">Southern blackberry</name>
    <dbReference type="NCBI Taxonomy" id="59490"/>
    <lineage>
        <taxon>Eukaryota</taxon>
        <taxon>Viridiplantae</taxon>
        <taxon>Streptophyta</taxon>
        <taxon>Embryophyta</taxon>
        <taxon>Tracheophyta</taxon>
        <taxon>Spermatophyta</taxon>
        <taxon>Magnoliopsida</taxon>
        <taxon>eudicotyledons</taxon>
        <taxon>Gunneridae</taxon>
        <taxon>Pentapetalae</taxon>
        <taxon>rosids</taxon>
        <taxon>fabids</taxon>
        <taxon>Rosales</taxon>
        <taxon>Rosaceae</taxon>
        <taxon>Rosoideae</taxon>
        <taxon>Rosoideae incertae sedis</taxon>
        <taxon>Rubus</taxon>
    </lineage>
</organism>
<reference evidence="3 4" key="1">
    <citation type="journal article" date="2023" name="G3 (Bethesda)">
        <title>A chromosome-length genome assembly and annotation of blackberry (Rubus argutus, cv. 'Hillquist').</title>
        <authorList>
            <person name="Bruna T."/>
            <person name="Aryal R."/>
            <person name="Dudchenko O."/>
            <person name="Sargent D.J."/>
            <person name="Mead D."/>
            <person name="Buti M."/>
            <person name="Cavallini A."/>
            <person name="Hytonen T."/>
            <person name="Andres J."/>
            <person name="Pham M."/>
            <person name="Weisz D."/>
            <person name="Mascagni F."/>
            <person name="Usai G."/>
            <person name="Natali L."/>
            <person name="Bassil N."/>
            <person name="Fernandez G.E."/>
            <person name="Lomsadze A."/>
            <person name="Armour M."/>
            <person name="Olukolu B."/>
            <person name="Poorten T."/>
            <person name="Britton C."/>
            <person name="Davik J."/>
            <person name="Ashrafi H."/>
            <person name="Aiden E.L."/>
            <person name="Borodovsky M."/>
            <person name="Worthington M."/>
        </authorList>
    </citation>
    <scope>NUCLEOTIDE SEQUENCE [LARGE SCALE GENOMIC DNA]</scope>
    <source>
        <strain evidence="3">PI 553951</strain>
    </source>
</reference>
<evidence type="ECO:0000256" key="2">
    <source>
        <dbReference type="SAM" id="SignalP"/>
    </source>
</evidence>
<evidence type="ECO:0000256" key="1">
    <source>
        <dbReference type="SAM" id="MobiDB-lite"/>
    </source>
</evidence>
<keyword evidence="4" id="KW-1185">Reference proteome</keyword>
<comment type="caution">
    <text evidence="3">The sequence shown here is derived from an EMBL/GenBank/DDBJ whole genome shotgun (WGS) entry which is preliminary data.</text>
</comment>
<proteinExistence type="predicted"/>
<name>A0AAW1WJF0_RUBAR</name>
<feature type="signal peptide" evidence="2">
    <location>
        <begin position="1"/>
        <end position="24"/>
    </location>
</feature>
<gene>
    <name evidence="3" type="ORF">M0R45_033243</name>
</gene>
<evidence type="ECO:0000313" key="3">
    <source>
        <dbReference type="EMBL" id="KAK9924901.1"/>
    </source>
</evidence>
<accession>A0AAW1WJF0</accession>
<feature type="region of interest" description="Disordered" evidence="1">
    <location>
        <begin position="40"/>
        <end position="59"/>
    </location>
</feature>
<keyword evidence="2" id="KW-0732">Signal</keyword>
<evidence type="ECO:0000313" key="4">
    <source>
        <dbReference type="Proteomes" id="UP001457282"/>
    </source>
</evidence>
<feature type="chain" id="PRO_5043901170" evidence="2">
    <location>
        <begin position="25"/>
        <end position="132"/>
    </location>
</feature>